<sequence>MRIISVKIIKDFWQQPHHADAQQPLAAWYHEVRKEQWSNPHDVKAKYKHASIVKNKRVAFNIAGNKYRLVIAVKYDFQIVYIRFIGTHKDYDAINAETI</sequence>
<dbReference type="Proteomes" id="UP000178925">
    <property type="component" value="Unassembled WGS sequence"/>
</dbReference>
<protein>
    <submittedName>
        <fullName evidence="1">Addiction module toxin RelE</fullName>
    </submittedName>
</protein>
<dbReference type="GO" id="GO:0110001">
    <property type="term" value="C:toxin-antitoxin complex"/>
    <property type="evidence" value="ECO:0007669"/>
    <property type="project" value="InterPro"/>
</dbReference>
<dbReference type="Pfam" id="PF09907">
    <property type="entry name" value="HigB_toxin"/>
    <property type="match status" value="1"/>
</dbReference>
<dbReference type="InterPro" id="IPR018669">
    <property type="entry name" value="Toxin_HigB"/>
</dbReference>
<name>A0A1F5SK72_9BACT</name>
<gene>
    <name evidence="1" type="ORF">A2242_03290</name>
</gene>
<reference evidence="1 2" key="1">
    <citation type="journal article" date="2016" name="Nat. Commun.">
        <title>Thousands of microbial genomes shed light on interconnected biogeochemical processes in an aquifer system.</title>
        <authorList>
            <person name="Anantharaman K."/>
            <person name="Brown C.T."/>
            <person name="Hug L.A."/>
            <person name="Sharon I."/>
            <person name="Castelle C.J."/>
            <person name="Probst A.J."/>
            <person name="Thomas B.C."/>
            <person name="Singh A."/>
            <person name="Wilkins M.J."/>
            <person name="Karaoz U."/>
            <person name="Brodie E.L."/>
            <person name="Williams K.H."/>
            <person name="Hubbard S.S."/>
            <person name="Banfield J.F."/>
        </authorList>
    </citation>
    <scope>NUCLEOTIDE SEQUENCE [LARGE SCALE GENOMIC DNA]</scope>
</reference>
<organism evidence="1 2">
    <name type="scientific">Candidatus Falkowbacteria bacterium RIFOXYA2_FULL_47_9</name>
    <dbReference type="NCBI Taxonomy" id="1797995"/>
    <lineage>
        <taxon>Bacteria</taxon>
        <taxon>Candidatus Falkowiibacteriota</taxon>
    </lineage>
</organism>
<accession>A0A1F5SK72</accession>
<dbReference type="AlphaFoldDB" id="A0A1F5SK72"/>
<proteinExistence type="predicted"/>
<evidence type="ECO:0000313" key="2">
    <source>
        <dbReference type="Proteomes" id="UP000178925"/>
    </source>
</evidence>
<dbReference type="GO" id="GO:0003723">
    <property type="term" value="F:RNA binding"/>
    <property type="evidence" value="ECO:0007669"/>
    <property type="project" value="InterPro"/>
</dbReference>
<dbReference type="EMBL" id="MFGC01000034">
    <property type="protein sequence ID" value="OGF26661.1"/>
    <property type="molecule type" value="Genomic_DNA"/>
</dbReference>
<comment type="caution">
    <text evidence="1">The sequence shown here is derived from an EMBL/GenBank/DDBJ whole genome shotgun (WGS) entry which is preliminary data.</text>
</comment>
<dbReference type="GO" id="GO:0004519">
    <property type="term" value="F:endonuclease activity"/>
    <property type="evidence" value="ECO:0007669"/>
    <property type="project" value="InterPro"/>
</dbReference>
<dbReference type="STRING" id="1797995.A2242_03290"/>
<evidence type="ECO:0000313" key="1">
    <source>
        <dbReference type="EMBL" id="OGF26661.1"/>
    </source>
</evidence>